<dbReference type="STRING" id="6573.A0A210Q8N4"/>
<evidence type="ECO:0000256" key="2">
    <source>
        <dbReference type="ARBA" id="ARBA00022525"/>
    </source>
</evidence>
<protein>
    <submittedName>
        <fullName evidence="5">Complement C1q-like protein 4</fullName>
    </submittedName>
</protein>
<proteinExistence type="predicted"/>
<gene>
    <name evidence="5" type="ORF">KP79_PYT08082</name>
</gene>
<reference evidence="5 6" key="1">
    <citation type="journal article" date="2017" name="Nat. Ecol. Evol.">
        <title>Scallop genome provides insights into evolution of bilaterian karyotype and development.</title>
        <authorList>
            <person name="Wang S."/>
            <person name="Zhang J."/>
            <person name="Jiao W."/>
            <person name="Li J."/>
            <person name="Xun X."/>
            <person name="Sun Y."/>
            <person name="Guo X."/>
            <person name="Huan P."/>
            <person name="Dong B."/>
            <person name="Zhang L."/>
            <person name="Hu X."/>
            <person name="Sun X."/>
            <person name="Wang J."/>
            <person name="Zhao C."/>
            <person name="Wang Y."/>
            <person name="Wang D."/>
            <person name="Huang X."/>
            <person name="Wang R."/>
            <person name="Lv J."/>
            <person name="Li Y."/>
            <person name="Zhang Z."/>
            <person name="Liu B."/>
            <person name="Lu W."/>
            <person name="Hui Y."/>
            <person name="Liang J."/>
            <person name="Zhou Z."/>
            <person name="Hou R."/>
            <person name="Li X."/>
            <person name="Liu Y."/>
            <person name="Li H."/>
            <person name="Ning X."/>
            <person name="Lin Y."/>
            <person name="Zhao L."/>
            <person name="Xing Q."/>
            <person name="Dou J."/>
            <person name="Li Y."/>
            <person name="Mao J."/>
            <person name="Guo H."/>
            <person name="Dou H."/>
            <person name="Li T."/>
            <person name="Mu C."/>
            <person name="Jiang W."/>
            <person name="Fu Q."/>
            <person name="Fu X."/>
            <person name="Miao Y."/>
            <person name="Liu J."/>
            <person name="Yu Q."/>
            <person name="Li R."/>
            <person name="Liao H."/>
            <person name="Li X."/>
            <person name="Kong Y."/>
            <person name="Jiang Z."/>
            <person name="Chourrout D."/>
            <person name="Li R."/>
            <person name="Bao Z."/>
        </authorList>
    </citation>
    <scope>NUCLEOTIDE SEQUENCE [LARGE SCALE GENOMIC DNA]</scope>
    <source>
        <strain evidence="5 6">PY_sf001</strain>
    </source>
</reference>
<evidence type="ECO:0000256" key="3">
    <source>
        <dbReference type="ARBA" id="ARBA00022729"/>
    </source>
</evidence>
<dbReference type="OrthoDB" id="6158542at2759"/>
<accession>A0A210Q8N4</accession>
<organism evidence="5 6">
    <name type="scientific">Mizuhopecten yessoensis</name>
    <name type="common">Japanese scallop</name>
    <name type="synonym">Patinopecten yessoensis</name>
    <dbReference type="NCBI Taxonomy" id="6573"/>
    <lineage>
        <taxon>Eukaryota</taxon>
        <taxon>Metazoa</taxon>
        <taxon>Spiralia</taxon>
        <taxon>Lophotrochozoa</taxon>
        <taxon>Mollusca</taxon>
        <taxon>Bivalvia</taxon>
        <taxon>Autobranchia</taxon>
        <taxon>Pteriomorphia</taxon>
        <taxon>Pectinida</taxon>
        <taxon>Pectinoidea</taxon>
        <taxon>Pectinidae</taxon>
        <taxon>Mizuhopecten</taxon>
    </lineage>
</organism>
<dbReference type="InterPro" id="IPR050822">
    <property type="entry name" value="Cerebellin_Synaptic_Org"/>
</dbReference>
<sequence length="160" mass="17738">MFRVSYVLRYMYQTQTDNYITDNLTAVGFYCRLQSPHHLLLGQHQTVEFDDVVTNIGNGYDYRHGHFTAPVAGLYSFTSTVLFVASNTNTMYLAIVKNGDIVGHSYSISGYDHGSRTVVLPLAIGDMVWVRNNNNNSPSIDGAGFSTFSGFLITPFSQGS</sequence>
<keyword evidence="6" id="KW-1185">Reference proteome</keyword>
<dbReference type="EMBL" id="NEDP02004605">
    <property type="protein sequence ID" value="OWF45049.1"/>
    <property type="molecule type" value="Genomic_DNA"/>
</dbReference>
<keyword evidence="3" id="KW-0732">Signal</keyword>
<dbReference type="Proteomes" id="UP000242188">
    <property type="component" value="Unassembled WGS sequence"/>
</dbReference>
<dbReference type="AlphaFoldDB" id="A0A210Q8N4"/>
<keyword evidence="2" id="KW-0964">Secreted</keyword>
<dbReference type="SUPFAM" id="SSF49842">
    <property type="entry name" value="TNF-like"/>
    <property type="match status" value="1"/>
</dbReference>
<evidence type="ECO:0000256" key="1">
    <source>
        <dbReference type="ARBA" id="ARBA00004613"/>
    </source>
</evidence>
<dbReference type="PROSITE" id="PS50871">
    <property type="entry name" value="C1Q"/>
    <property type="match status" value="1"/>
</dbReference>
<dbReference type="PANTHER" id="PTHR22923">
    <property type="entry name" value="CEREBELLIN-RELATED"/>
    <property type="match status" value="1"/>
</dbReference>
<name>A0A210Q8N4_MIZYE</name>
<evidence type="ECO:0000313" key="6">
    <source>
        <dbReference type="Proteomes" id="UP000242188"/>
    </source>
</evidence>
<dbReference type="SMART" id="SM00110">
    <property type="entry name" value="C1Q"/>
    <property type="match status" value="1"/>
</dbReference>
<evidence type="ECO:0000259" key="4">
    <source>
        <dbReference type="PROSITE" id="PS50871"/>
    </source>
</evidence>
<dbReference type="Pfam" id="PF00386">
    <property type="entry name" value="C1q"/>
    <property type="match status" value="1"/>
</dbReference>
<dbReference type="PRINTS" id="PR00007">
    <property type="entry name" value="COMPLEMNTC1Q"/>
</dbReference>
<evidence type="ECO:0000313" key="5">
    <source>
        <dbReference type="EMBL" id="OWF45049.1"/>
    </source>
</evidence>
<dbReference type="GO" id="GO:0005576">
    <property type="term" value="C:extracellular region"/>
    <property type="evidence" value="ECO:0007669"/>
    <property type="project" value="UniProtKB-SubCell"/>
</dbReference>
<comment type="caution">
    <text evidence="5">The sequence shown here is derived from an EMBL/GenBank/DDBJ whole genome shotgun (WGS) entry which is preliminary data.</text>
</comment>
<feature type="domain" description="C1q" evidence="4">
    <location>
        <begin position="22"/>
        <end position="159"/>
    </location>
</feature>
<dbReference type="InterPro" id="IPR001073">
    <property type="entry name" value="C1q_dom"/>
</dbReference>
<dbReference type="Gene3D" id="2.60.120.40">
    <property type="match status" value="1"/>
</dbReference>
<dbReference type="PANTHER" id="PTHR22923:SF113">
    <property type="entry name" value="COMPLEMENT C1Q-LIKE PROTEIN 4"/>
    <property type="match status" value="1"/>
</dbReference>
<comment type="subcellular location">
    <subcellularLocation>
        <location evidence="1">Secreted</location>
    </subcellularLocation>
</comment>
<dbReference type="InterPro" id="IPR008983">
    <property type="entry name" value="Tumour_necrosis_fac-like_dom"/>
</dbReference>